<evidence type="ECO:0000259" key="4">
    <source>
        <dbReference type="PROSITE" id="PS50089"/>
    </source>
</evidence>
<proteinExistence type="predicted"/>
<dbReference type="SUPFAM" id="SSF57850">
    <property type="entry name" value="RING/U-box"/>
    <property type="match status" value="1"/>
</dbReference>
<feature type="compositionally biased region" description="Low complexity" evidence="3">
    <location>
        <begin position="132"/>
        <end position="141"/>
    </location>
</feature>
<protein>
    <recommendedName>
        <fullName evidence="4">RING-type domain-containing protein</fullName>
    </recommendedName>
</protein>
<dbReference type="GO" id="GO:0046621">
    <property type="term" value="P:negative regulation of organ growth"/>
    <property type="evidence" value="ECO:0007669"/>
    <property type="project" value="InterPro"/>
</dbReference>
<dbReference type="AlphaFoldDB" id="A0AAV2YUJ6"/>
<keyword evidence="1" id="KW-0863">Zinc-finger</keyword>
<dbReference type="Gene3D" id="3.30.40.10">
    <property type="entry name" value="Zinc/RING finger domain, C3HC4 (zinc finger)"/>
    <property type="match status" value="1"/>
</dbReference>
<dbReference type="PROSITE" id="PS50089">
    <property type="entry name" value="ZF_RING_2"/>
    <property type="match status" value="1"/>
</dbReference>
<dbReference type="Proteomes" id="UP001146120">
    <property type="component" value="Unassembled WGS sequence"/>
</dbReference>
<dbReference type="GO" id="GO:0004842">
    <property type="term" value="F:ubiquitin-protein transferase activity"/>
    <property type="evidence" value="ECO:0007669"/>
    <property type="project" value="InterPro"/>
</dbReference>
<dbReference type="PANTHER" id="PTHR46400:SF5">
    <property type="entry name" value="RING-TYPE DOMAIN-CONTAINING PROTEIN"/>
    <property type="match status" value="1"/>
</dbReference>
<feature type="compositionally biased region" description="Low complexity" evidence="3">
    <location>
        <begin position="202"/>
        <end position="215"/>
    </location>
</feature>
<feature type="region of interest" description="Disordered" evidence="3">
    <location>
        <begin position="367"/>
        <end position="390"/>
    </location>
</feature>
<accession>A0AAV2YUJ6</accession>
<feature type="coiled-coil region" evidence="2">
    <location>
        <begin position="14"/>
        <end position="55"/>
    </location>
</feature>
<reference evidence="5" key="2">
    <citation type="journal article" date="2023" name="Microbiol Resour">
        <title>Decontamination and Annotation of the Draft Genome Sequence of the Oomycete Lagenidium giganteum ARSEF 373.</title>
        <authorList>
            <person name="Morgan W.R."/>
            <person name="Tartar A."/>
        </authorList>
    </citation>
    <scope>NUCLEOTIDE SEQUENCE</scope>
    <source>
        <strain evidence="5">ARSEF 373</strain>
    </source>
</reference>
<dbReference type="GO" id="GO:0008270">
    <property type="term" value="F:zinc ion binding"/>
    <property type="evidence" value="ECO:0007669"/>
    <property type="project" value="UniProtKB-KW"/>
</dbReference>
<feature type="region of interest" description="Disordered" evidence="3">
    <location>
        <begin position="258"/>
        <end position="323"/>
    </location>
</feature>
<dbReference type="EMBL" id="DAKRPA010000148">
    <property type="protein sequence ID" value="DAZ97044.1"/>
    <property type="molecule type" value="Genomic_DNA"/>
</dbReference>
<sequence>MKHARVGSMYMERLQQYLEKISALETAVDQEKRQRVAAEEKYARLKRKYIRLEREHSKVMLSVHGVCDAPMNNSAEMASPDRPTLAEDAVSNGAGHVIDLTSPRVRGGEQRRQRLQSPDTTDADFVGVTPTSSHSSQMSMSDEAQRSVEQIARAVRRRGLTPPSRRHLDFFLPESNQTSHDDEEEPNSLAARVMARRRRSEGATSTAATSMATVAELPRSTRPQLRRGMEDATSLTDMPVRRSQRIRQWLESDDILEAEEEHKSEEPSPVLPPRSRRSHHLIPQLQTQQVRPRPRRSPPVAAAATASARAAPRSPVAVQEEEDSGEAASIALARYLQEQEVRSPYANIAALQDFELRIRAAAEAAAQSQNNYNRPTHPDDGAAHSSLGFRGELGVDPDNMTYEELLQLGERVGDVKKERWREIAVQVLSSLPTHRWTADQKSDIPCIVCQYDFVEHDKVLTLPCAHIFHEECVEGWVRENNSCPLCKMEISDV</sequence>
<dbReference type="GO" id="GO:0016567">
    <property type="term" value="P:protein ubiquitination"/>
    <property type="evidence" value="ECO:0007669"/>
    <property type="project" value="InterPro"/>
</dbReference>
<dbReference type="Pfam" id="PF13639">
    <property type="entry name" value="zf-RING_2"/>
    <property type="match status" value="1"/>
</dbReference>
<evidence type="ECO:0000313" key="6">
    <source>
        <dbReference type="Proteomes" id="UP001146120"/>
    </source>
</evidence>
<dbReference type="GO" id="GO:0031624">
    <property type="term" value="F:ubiquitin conjugating enzyme binding"/>
    <property type="evidence" value="ECO:0007669"/>
    <property type="project" value="TreeGrafter"/>
</dbReference>
<dbReference type="InterPro" id="IPR001841">
    <property type="entry name" value="Znf_RING"/>
</dbReference>
<feature type="region of interest" description="Disordered" evidence="3">
    <location>
        <begin position="104"/>
        <end position="239"/>
    </location>
</feature>
<keyword evidence="6" id="KW-1185">Reference proteome</keyword>
<evidence type="ECO:0000313" key="5">
    <source>
        <dbReference type="EMBL" id="DAZ97044.1"/>
    </source>
</evidence>
<evidence type="ECO:0000256" key="2">
    <source>
        <dbReference type="SAM" id="Coils"/>
    </source>
</evidence>
<keyword evidence="2" id="KW-0175">Coiled coil</keyword>
<dbReference type="CDD" id="cd16454">
    <property type="entry name" value="RING-H2_PA-TM-RING"/>
    <property type="match status" value="1"/>
</dbReference>
<dbReference type="InterPro" id="IPR033276">
    <property type="entry name" value="BB"/>
</dbReference>
<reference evidence="5" key="1">
    <citation type="submission" date="2022-11" db="EMBL/GenBank/DDBJ databases">
        <authorList>
            <person name="Morgan W.R."/>
            <person name="Tartar A."/>
        </authorList>
    </citation>
    <scope>NUCLEOTIDE SEQUENCE</scope>
    <source>
        <strain evidence="5">ARSEF 373</strain>
    </source>
</reference>
<dbReference type="PANTHER" id="PTHR46400">
    <property type="entry name" value="RING/U-BOX SUPERFAMILY PROTEIN"/>
    <property type="match status" value="1"/>
</dbReference>
<feature type="compositionally biased region" description="Low complexity" evidence="3">
    <location>
        <begin position="298"/>
        <end position="318"/>
    </location>
</feature>
<dbReference type="InterPro" id="IPR013083">
    <property type="entry name" value="Znf_RING/FYVE/PHD"/>
</dbReference>
<feature type="domain" description="RING-type" evidence="4">
    <location>
        <begin position="446"/>
        <end position="487"/>
    </location>
</feature>
<organism evidence="5 6">
    <name type="scientific">Lagenidium giganteum</name>
    <dbReference type="NCBI Taxonomy" id="4803"/>
    <lineage>
        <taxon>Eukaryota</taxon>
        <taxon>Sar</taxon>
        <taxon>Stramenopiles</taxon>
        <taxon>Oomycota</taxon>
        <taxon>Peronosporomycetes</taxon>
        <taxon>Pythiales</taxon>
        <taxon>Pythiaceae</taxon>
    </lineage>
</organism>
<comment type="caution">
    <text evidence="5">The sequence shown here is derived from an EMBL/GenBank/DDBJ whole genome shotgun (WGS) entry which is preliminary data.</text>
</comment>
<keyword evidence="1" id="KW-0479">Metal-binding</keyword>
<name>A0AAV2YUJ6_9STRA</name>
<dbReference type="SMART" id="SM00184">
    <property type="entry name" value="RING"/>
    <property type="match status" value="1"/>
</dbReference>
<gene>
    <name evidence="5" type="ORF">N0F65_012913</name>
</gene>
<evidence type="ECO:0000256" key="3">
    <source>
        <dbReference type="SAM" id="MobiDB-lite"/>
    </source>
</evidence>
<evidence type="ECO:0000256" key="1">
    <source>
        <dbReference type="PROSITE-ProRule" id="PRU00175"/>
    </source>
</evidence>
<keyword evidence="1" id="KW-0862">Zinc</keyword>